<sequence length="153" mass="17299">MATKQKTHKTGVKKMNNSEYQVVHNDQKEVNIPRAIARIWGLISGISFISNGGYLLTESDRESKKCVISGVLMISTFPVMILCFGTKTLVSSIMVIFLGIIYLFLACLVRSNRYERLNSLAQQRFREQQIAAKLSYETYSATNNILNTIKPKT</sequence>
<dbReference type="GeneID" id="101240358"/>
<evidence type="ECO:0000313" key="2">
    <source>
        <dbReference type="Proteomes" id="UP001652625"/>
    </source>
</evidence>
<feature type="transmembrane region" description="Helical" evidence="1">
    <location>
        <begin position="66"/>
        <end position="84"/>
    </location>
</feature>
<evidence type="ECO:0000313" key="3">
    <source>
        <dbReference type="RefSeq" id="XP_065647495.1"/>
    </source>
</evidence>
<reference evidence="3" key="2">
    <citation type="submission" date="2025-08" db="UniProtKB">
        <authorList>
            <consortium name="RefSeq"/>
        </authorList>
    </citation>
    <scope>IDENTIFICATION</scope>
</reference>
<organism evidence="2 3">
    <name type="scientific">Hydra vulgaris</name>
    <name type="common">Hydra</name>
    <name type="synonym">Hydra attenuata</name>
    <dbReference type="NCBI Taxonomy" id="6087"/>
    <lineage>
        <taxon>Eukaryota</taxon>
        <taxon>Metazoa</taxon>
        <taxon>Cnidaria</taxon>
        <taxon>Hydrozoa</taxon>
        <taxon>Hydroidolina</taxon>
        <taxon>Anthoathecata</taxon>
        <taxon>Aplanulata</taxon>
        <taxon>Hydridae</taxon>
        <taxon>Hydra</taxon>
    </lineage>
</organism>
<keyword evidence="2" id="KW-1185">Reference proteome</keyword>
<keyword evidence="1" id="KW-1133">Transmembrane helix</keyword>
<protein>
    <submittedName>
        <fullName evidence="3">Uncharacterized protein LOC101240358 isoform X3</fullName>
    </submittedName>
</protein>
<keyword evidence="1" id="KW-0472">Membrane</keyword>
<gene>
    <name evidence="3" type="primary">LOC101240358</name>
</gene>
<proteinExistence type="predicted"/>
<reference evidence="2" key="1">
    <citation type="submission" date="2025-05" db="UniProtKB">
        <authorList>
            <consortium name="RefSeq"/>
        </authorList>
    </citation>
    <scope>NUCLEOTIDE SEQUENCE [LARGE SCALE GENOMIC DNA]</scope>
</reference>
<evidence type="ECO:0000256" key="1">
    <source>
        <dbReference type="SAM" id="Phobius"/>
    </source>
</evidence>
<accession>A0ABM4BEU3</accession>
<keyword evidence="1" id="KW-0812">Transmembrane</keyword>
<dbReference type="RefSeq" id="XP_065647495.1">
    <property type="nucleotide sequence ID" value="XM_065791423.1"/>
</dbReference>
<feature type="transmembrane region" description="Helical" evidence="1">
    <location>
        <begin position="90"/>
        <end position="109"/>
    </location>
</feature>
<dbReference type="Proteomes" id="UP001652625">
    <property type="component" value="Chromosome 02"/>
</dbReference>
<name>A0ABM4BEU3_HYDVU</name>